<keyword evidence="6" id="KW-0548">Nucleotidyltransferase</keyword>
<keyword evidence="5" id="KW-0808">Transferase</keyword>
<reference evidence="11" key="2">
    <citation type="submission" date="2024-02" db="EMBL/GenBank/DDBJ databases">
        <authorList>
            <person name="Hu B."/>
        </authorList>
    </citation>
    <scope>NUCLEOTIDE SEQUENCE</scope>
    <source>
        <strain evidence="11">3A/Kenya/BAT0736/2015</strain>
    </source>
</reference>
<evidence type="ECO:0000256" key="6">
    <source>
        <dbReference type="ARBA" id="ARBA00022695"/>
    </source>
</evidence>
<dbReference type="GO" id="GO:0003723">
    <property type="term" value="F:RNA binding"/>
    <property type="evidence" value="ECO:0007669"/>
    <property type="project" value="InterPro"/>
</dbReference>
<evidence type="ECO:0000259" key="10">
    <source>
        <dbReference type="PROSITE" id="PS50507"/>
    </source>
</evidence>
<dbReference type="GO" id="GO:0003968">
    <property type="term" value="F:RNA-directed RNA polymerase activity"/>
    <property type="evidence" value="ECO:0007669"/>
    <property type="project" value="UniProtKB-KW"/>
</dbReference>
<dbReference type="EMBL" id="PP711873">
    <property type="protein sequence ID" value="XBH23921.1"/>
    <property type="molecule type" value="Genomic_RNA"/>
</dbReference>
<protein>
    <recommendedName>
        <fullName evidence="3">Non-structural polyprotein 1AB</fullName>
    </recommendedName>
</protein>
<evidence type="ECO:0000256" key="1">
    <source>
        <dbReference type="ARBA" id="ARBA00005873"/>
    </source>
</evidence>
<feature type="domain" description="RdRp catalytic" evidence="10">
    <location>
        <begin position="242"/>
        <end position="374"/>
    </location>
</feature>
<dbReference type="GO" id="GO:0039694">
    <property type="term" value="P:viral RNA genome replication"/>
    <property type="evidence" value="ECO:0007669"/>
    <property type="project" value="InterPro"/>
</dbReference>
<dbReference type="InterPro" id="IPR007094">
    <property type="entry name" value="RNA-dir_pol_PSvirus"/>
</dbReference>
<comment type="subunit">
    <text evidence="2">Monomer.</text>
</comment>
<comment type="similarity">
    <text evidence="1">Belongs to the astroviridae polyprotein 1AB family.</text>
</comment>
<keyword evidence="4" id="KW-0696">RNA-directed RNA polymerase</keyword>
<dbReference type="GO" id="GO:0006351">
    <property type="term" value="P:DNA-templated transcription"/>
    <property type="evidence" value="ECO:0007669"/>
    <property type="project" value="InterPro"/>
</dbReference>
<dbReference type="GO" id="GO:0075523">
    <property type="term" value="P:viral translational frameshifting"/>
    <property type="evidence" value="ECO:0007669"/>
    <property type="project" value="UniProtKB-KW"/>
</dbReference>
<keyword evidence="8" id="KW-0688">Ribosomal frameshifting</keyword>
<dbReference type="CDD" id="cd23172">
    <property type="entry name" value="ps-ssRNAv_Astroviridae_RdRp"/>
    <property type="match status" value="1"/>
</dbReference>
<dbReference type="InterPro" id="IPR001205">
    <property type="entry name" value="RNA-dir_pol_C"/>
</dbReference>
<dbReference type="Pfam" id="PF00680">
    <property type="entry name" value="RdRP_1"/>
    <property type="match status" value="1"/>
</dbReference>
<sequence>MMKLDAWRSYLGSPNRVVVPDSFPVIGNVDINRPISDWTAPQDPLVGLLPRPPPYECKHGPSIWGYDAYAKSFEKFFYAEPVESIKNAYPKYWDFATRWLIREYDYLKNTHLVDITSTVKNVDSTPAFPKFLFWRTEEEYLEARGYGDYIQQYSDIRDGDRPDVLWYLFLKKEILKLDKIKESDIRQIVCPDPIYSRIGAMFEQDQNNRMKDMTRWRQSQCGWSPFEGGFHDVISRLDIPGNKFIEFDWTRYDGTIPVEVFRHIKDFRFSMLDPVYKTADNKSIYDWYVSQLLYRYVLLPSGEVTIQDRGNPSGQISTTMDNNLVNTFLQAFEFAYMNPELSSDELDVLYAQCDSLIYGDDRLSSWPVVPDDYVNHVSRMYEHVFGMWVKPDKVKVSDTLVGLTFCGFTVIESDGFYLPVPVDAWKFITSTLHPTKQLPDFDALVGKILSYQILTHNLPDDDPVKNWFEEAHAALVLHNRVDGGEPLPTLTRDMRDFLWRGGPKKNGRRP</sequence>
<dbReference type="InterPro" id="IPR043502">
    <property type="entry name" value="DNA/RNA_pol_sf"/>
</dbReference>
<keyword evidence="7" id="KW-0547">Nucleotide-binding</keyword>
<evidence type="ECO:0000313" key="11">
    <source>
        <dbReference type="EMBL" id="XBH23921.1"/>
    </source>
</evidence>
<evidence type="ECO:0000256" key="3">
    <source>
        <dbReference type="ARBA" id="ARBA00019743"/>
    </source>
</evidence>
<reference evidence="11" key="1">
    <citation type="journal article" date="2024" name="Microbiome">
        <title>Substantial viral diversity in bats and rodents from East Africa: insights into evolution, recombination, and cocirculation.</title>
        <authorList>
            <person name="Wang D."/>
            <person name="Yang X."/>
            <person name="Ren Z."/>
            <person name="Hu B."/>
            <person name="Zhao H."/>
            <person name="Yang K."/>
            <person name="Shi P."/>
            <person name="Zhang Z."/>
            <person name="Feng Q."/>
            <person name="Nawenja C.V."/>
            <person name="Obanda V."/>
            <person name="Robert K."/>
            <person name="Nalikka B."/>
            <person name="Waruhiu C.N."/>
            <person name="Ochola G.O."/>
            <person name="Onyuok S.O."/>
            <person name="Ochieng H."/>
            <person name="Li B."/>
            <person name="Zhu Y."/>
            <person name="Si H."/>
            <person name="Yin J."/>
            <person name="Kristiansen K."/>
            <person name="Jin X."/>
            <person name="Xu X."/>
            <person name="Xiao M."/>
            <person name="Agwanda B."/>
            <person name="Ommeh S."/>
            <person name="Li J."/>
            <person name="Shi Z.L."/>
        </authorList>
    </citation>
    <scope>NUCLEOTIDE SEQUENCE</scope>
    <source>
        <strain evidence="11">3A/Kenya/BAT0736/2015</strain>
    </source>
</reference>
<evidence type="ECO:0000256" key="9">
    <source>
        <dbReference type="ARBA" id="ARBA00022953"/>
    </source>
</evidence>
<evidence type="ECO:0000256" key="7">
    <source>
        <dbReference type="ARBA" id="ARBA00022741"/>
    </source>
</evidence>
<accession>A0AAU7E2C7</accession>
<dbReference type="InterPro" id="IPR043128">
    <property type="entry name" value="Rev_trsase/Diguanyl_cyclase"/>
</dbReference>
<evidence type="ECO:0000256" key="8">
    <source>
        <dbReference type="ARBA" id="ARBA00022758"/>
    </source>
</evidence>
<evidence type="ECO:0000256" key="2">
    <source>
        <dbReference type="ARBA" id="ARBA00011245"/>
    </source>
</evidence>
<organism evidence="11">
    <name type="scientific">Miniopterus bat astrovirus</name>
    <dbReference type="NCBI Taxonomy" id="3141885"/>
    <lineage>
        <taxon>Viruses</taxon>
        <taxon>Riboviria</taxon>
        <taxon>Orthornavirae</taxon>
        <taxon>Pisuviricota</taxon>
        <taxon>Stelpaviricetes</taxon>
        <taxon>Stellavirales</taxon>
        <taxon>Astroviridae</taxon>
    </lineage>
</organism>
<evidence type="ECO:0000256" key="5">
    <source>
        <dbReference type="ARBA" id="ARBA00022679"/>
    </source>
</evidence>
<name>A0AAU7E2C7_9VIRU</name>
<dbReference type="SUPFAM" id="SSF56672">
    <property type="entry name" value="DNA/RNA polymerases"/>
    <property type="match status" value="1"/>
</dbReference>
<proteinExistence type="inferred from homology"/>
<dbReference type="Gene3D" id="3.30.70.270">
    <property type="match status" value="1"/>
</dbReference>
<keyword evidence="9" id="KW-0693">Viral RNA replication</keyword>
<dbReference type="GO" id="GO:0000166">
    <property type="term" value="F:nucleotide binding"/>
    <property type="evidence" value="ECO:0007669"/>
    <property type="project" value="UniProtKB-KW"/>
</dbReference>
<dbReference type="PROSITE" id="PS50507">
    <property type="entry name" value="RDRP_SSRNA_POS"/>
    <property type="match status" value="1"/>
</dbReference>
<evidence type="ECO:0000256" key="4">
    <source>
        <dbReference type="ARBA" id="ARBA00022484"/>
    </source>
</evidence>